<dbReference type="PROSITE" id="PS50846">
    <property type="entry name" value="HMA_2"/>
    <property type="match status" value="1"/>
</dbReference>
<dbReference type="Proteomes" id="UP001362899">
    <property type="component" value="Unassembled WGS sequence"/>
</dbReference>
<dbReference type="InterPro" id="IPR023214">
    <property type="entry name" value="HAD_sf"/>
</dbReference>
<feature type="transmembrane region" description="Helical" evidence="10">
    <location>
        <begin position="492"/>
        <end position="510"/>
    </location>
</feature>
<feature type="domain" description="HMA" evidence="11">
    <location>
        <begin position="213"/>
        <end position="278"/>
    </location>
</feature>
<dbReference type="NCBIfam" id="TIGR01525">
    <property type="entry name" value="ATPase-IB_hvy"/>
    <property type="match status" value="1"/>
</dbReference>
<dbReference type="InterPro" id="IPR006121">
    <property type="entry name" value="HMA_dom"/>
</dbReference>
<dbReference type="InterPro" id="IPR001757">
    <property type="entry name" value="P_typ_ATPase"/>
</dbReference>
<feature type="transmembrane region" description="Helical" evidence="10">
    <location>
        <begin position="1022"/>
        <end position="1044"/>
    </location>
</feature>
<dbReference type="InterPro" id="IPR036163">
    <property type="entry name" value="HMA_dom_sf"/>
</dbReference>
<dbReference type="EMBL" id="BTGC01000001">
    <property type="protein sequence ID" value="GMM49209.1"/>
    <property type="molecule type" value="Genomic_DNA"/>
</dbReference>
<dbReference type="GO" id="GO:0016020">
    <property type="term" value="C:membrane"/>
    <property type="evidence" value="ECO:0007669"/>
    <property type="project" value="UniProtKB-SubCell"/>
</dbReference>
<dbReference type="NCBIfam" id="TIGR01494">
    <property type="entry name" value="ATPase_P-type"/>
    <property type="match status" value="2"/>
</dbReference>
<dbReference type="SFLD" id="SFLDS00003">
    <property type="entry name" value="Haloacid_Dehalogenase"/>
    <property type="match status" value="1"/>
</dbReference>
<dbReference type="SFLD" id="SFLDF00027">
    <property type="entry name" value="p-type_atpase"/>
    <property type="match status" value="1"/>
</dbReference>
<accession>A0AAV5RCB4</accession>
<keyword evidence="6 10" id="KW-0067">ATP-binding</keyword>
<feature type="transmembrane region" description="Helical" evidence="10">
    <location>
        <begin position="663"/>
        <end position="685"/>
    </location>
</feature>
<dbReference type="Gene3D" id="3.30.70.100">
    <property type="match status" value="2"/>
</dbReference>
<dbReference type="GO" id="GO:0016887">
    <property type="term" value="F:ATP hydrolysis activity"/>
    <property type="evidence" value="ECO:0007669"/>
    <property type="project" value="InterPro"/>
</dbReference>
<comment type="caution">
    <text evidence="12">The sequence shown here is derived from an EMBL/GenBank/DDBJ whole genome shotgun (WGS) entry which is preliminary data.</text>
</comment>
<evidence type="ECO:0000256" key="5">
    <source>
        <dbReference type="ARBA" id="ARBA00022741"/>
    </source>
</evidence>
<feature type="transmembrane region" description="Helical" evidence="10">
    <location>
        <begin position="458"/>
        <end position="477"/>
    </location>
</feature>
<evidence type="ECO:0000256" key="9">
    <source>
        <dbReference type="ARBA" id="ARBA00023136"/>
    </source>
</evidence>
<dbReference type="GO" id="GO:0043682">
    <property type="term" value="F:P-type divalent copper transporter activity"/>
    <property type="evidence" value="ECO:0007669"/>
    <property type="project" value="TreeGrafter"/>
</dbReference>
<dbReference type="Gene3D" id="2.70.150.10">
    <property type="entry name" value="Calcium-transporting ATPase, cytoplasmic transduction domain A"/>
    <property type="match status" value="1"/>
</dbReference>
<keyword evidence="3 10" id="KW-0812">Transmembrane</keyword>
<keyword evidence="4 10" id="KW-0479">Metal-binding</keyword>
<dbReference type="PANTHER" id="PTHR43520">
    <property type="entry name" value="ATP7, ISOFORM B"/>
    <property type="match status" value="1"/>
</dbReference>
<dbReference type="InterPro" id="IPR023298">
    <property type="entry name" value="ATPase_P-typ_TM_dom_sf"/>
</dbReference>
<evidence type="ECO:0000256" key="6">
    <source>
        <dbReference type="ARBA" id="ARBA00022840"/>
    </source>
</evidence>
<dbReference type="Gene3D" id="3.40.1110.10">
    <property type="entry name" value="Calcium-transporting ATPase, cytoplasmic domain N"/>
    <property type="match status" value="1"/>
</dbReference>
<dbReference type="InterPro" id="IPR027256">
    <property type="entry name" value="P-typ_ATPase_IB"/>
</dbReference>
<dbReference type="SFLD" id="SFLDG00002">
    <property type="entry name" value="C1.7:_P-type_atpase_like"/>
    <property type="match status" value="1"/>
</dbReference>
<dbReference type="CDD" id="cd00371">
    <property type="entry name" value="HMA"/>
    <property type="match status" value="2"/>
</dbReference>
<keyword evidence="9 10" id="KW-0472">Membrane</keyword>
<evidence type="ECO:0000313" key="12">
    <source>
        <dbReference type="EMBL" id="GMM49209.1"/>
    </source>
</evidence>
<evidence type="ECO:0000256" key="3">
    <source>
        <dbReference type="ARBA" id="ARBA00022692"/>
    </source>
</evidence>
<dbReference type="GO" id="GO:0005507">
    <property type="term" value="F:copper ion binding"/>
    <property type="evidence" value="ECO:0007669"/>
    <property type="project" value="TreeGrafter"/>
</dbReference>
<gene>
    <name evidence="12" type="ORF">DASB73_001670</name>
</gene>
<evidence type="ECO:0000256" key="4">
    <source>
        <dbReference type="ARBA" id="ARBA00022723"/>
    </source>
</evidence>
<dbReference type="InterPro" id="IPR036412">
    <property type="entry name" value="HAD-like_sf"/>
</dbReference>
<evidence type="ECO:0000259" key="11">
    <source>
        <dbReference type="PROSITE" id="PS50846"/>
    </source>
</evidence>
<dbReference type="PANTHER" id="PTHR43520:SF32">
    <property type="entry name" value="COPPER RESISTANCE P-TYPE ATPASE (EUROFUNG)"/>
    <property type="match status" value="1"/>
</dbReference>
<dbReference type="Gene3D" id="3.40.50.1000">
    <property type="entry name" value="HAD superfamily/HAD-like"/>
    <property type="match status" value="1"/>
</dbReference>
<dbReference type="SUPFAM" id="SSF56784">
    <property type="entry name" value="HAD-like"/>
    <property type="match status" value="1"/>
</dbReference>
<dbReference type="PROSITE" id="PS00154">
    <property type="entry name" value="ATPASE_E1_E2"/>
    <property type="match status" value="1"/>
</dbReference>
<dbReference type="SUPFAM" id="SSF55008">
    <property type="entry name" value="HMA, heavy metal-associated domain"/>
    <property type="match status" value="3"/>
</dbReference>
<feature type="transmembrane region" description="Helical" evidence="10">
    <location>
        <begin position="691"/>
        <end position="718"/>
    </location>
</feature>
<dbReference type="SUPFAM" id="SSF81665">
    <property type="entry name" value="Calcium ATPase, transmembrane domain M"/>
    <property type="match status" value="1"/>
</dbReference>
<proteinExistence type="inferred from homology"/>
<keyword evidence="7" id="KW-1278">Translocase</keyword>
<feature type="transmembrane region" description="Helical" evidence="10">
    <location>
        <begin position="1050"/>
        <end position="1071"/>
    </location>
</feature>
<protein>
    <recommendedName>
        <fullName evidence="11">HMA domain-containing protein</fullName>
    </recommendedName>
</protein>
<keyword evidence="5 10" id="KW-0547">Nucleotide-binding</keyword>
<dbReference type="InterPro" id="IPR023299">
    <property type="entry name" value="ATPase_P-typ_cyto_dom_N"/>
</dbReference>
<dbReference type="AlphaFoldDB" id="A0AAV5RCB4"/>
<comment type="subcellular location">
    <subcellularLocation>
        <location evidence="1">Membrane</location>
        <topology evidence="1">Multi-pass membrane protein</topology>
    </subcellularLocation>
</comment>
<dbReference type="PRINTS" id="PR00119">
    <property type="entry name" value="CATATPASE"/>
</dbReference>
<organism evidence="12 13">
    <name type="scientific">Starmerella bacillaris</name>
    <name type="common">Yeast</name>
    <name type="synonym">Candida zemplinina</name>
    <dbReference type="NCBI Taxonomy" id="1247836"/>
    <lineage>
        <taxon>Eukaryota</taxon>
        <taxon>Fungi</taxon>
        <taxon>Dikarya</taxon>
        <taxon>Ascomycota</taxon>
        <taxon>Saccharomycotina</taxon>
        <taxon>Dipodascomycetes</taxon>
        <taxon>Dipodascales</taxon>
        <taxon>Trichomonascaceae</taxon>
        <taxon>Starmerella</taxon>
    </lineage>
</organism>
<evidence type="ECO:0000313" key="13">
    <source>
        <dbReference type="Proteomes" id="UP001362899"/>
    </source>
</evidence>
<dbReference type="Pfam" id="PF00702">
    <property type="entry name" value="Hydrolase"/>
    <property type="match status" value="1"/>
</dbReference>
<dbReference type="Pfam" id="PF00122">
    <property type="entry name" value="E1-E2_ATPase"/>
    <property type="match status" value="1"/>
</dbReference>
<dbReference type="GO" id="GO:0055070">
    <property type="term" value="P:copper ion homeostasis"/>
    <property type="evidence" value="ECO:0007669"/>
    <property type="project" value="TreeGrafter"/>
</dbReference>
<dbReference type="InterPro" id="IPR059000">
    <property type="entry name" value="ATPase_P-type_domA"/>
</dbReference>
<comment type="similarity">
    <text evidence="2 10">Belongs to the cation transport ATPase (P-type) (TC 3.A.3) family. Type IB subfamily.</text>
</comment>
<name>A0AAV5RCB4_STABA</name>
<evidence type="ECO:0000256" key="2">
    <source>
        <dbReference type="ARBA" id="ARBA00006024"/>
    </source>
</evidence>
<dbReference type="SUPFAM" id="SSF81653">
    <property type="entry name" value="Calcium ATPase, transduction domain A"/>
    <property type="match status" value="1"/>
</dbReference>
<dbReference type="GO" id="GO:0005524">
    <property type="term" value="F:ATP binding"/>
    <property type="evidence" value="ECO:0007669"/>
    <property type="project" value="UniProtKB-UniRule"/>
</dbReference>
<dbReference type="InterPro" id="IPR044492">
    <property type="entry name" value="P_typ_ATPase_HD_dom"/>
</dbReference>
<dbReference type="Pfam" id="PF00403">
    <property type="entry name" value="HMA"/>
    <property type="match status" value="1"/>
</dbReference>
<dbReference type="SUPFAM" id="SSF81660">
    <property type="entry name" value="Metal cation-transporting ATPase, ATP-binding domain N"/>
    <property type="match status" value="1"/>
</dbReference>
<keyword evidence="8 10" id="KW-1133">Transmembrane helix</keyword>
<dbReference type="InterPro" id="IPR008250">
    <property type="entry name" value="ATPase_P-typ_transduc_dom_A_sf"/>
</dbReference>
<dbReference type="InterPro" id="IPR018303">
    <property type="entry name" value="ATPase_P-typ_P_site"/>
</dbReference>
<keyword evidence="13" id="KW-1185">Reference proteome</keyword>
<sequence>MTELLLAIDNIHCASCEEGVRAVVHKFDANADVQILPGREIVKIKSTTDFNSQDCMNELHASGFDVRDLTSDASEPITTVSPSQKYLPSTLWKLKSKLIGSRSVKLDKERVQSHSEICKACATPSEEPLDTFRAVFAVKGMTCSSCADSISTAVRASVPDALDISVDVVGGAVFVLCKHKEDANLIQTAIDDAGFDSVLTEVLPTRTTSTKQYRLDLAISGMTCSSCSSAVTSALEDLKFVTKATVDALDGRAQILTTETGHLDEIKNAVEDVGYGCEIPGDFVEVHISQSTQRARTVTIEVQGIYCDKCPERVMNALKEFGDAVHVVDQVSLKIPYVKFKYLPSPPKFTIRTILKELQEANPSLGFEIRKPKSLEELAAENQEREKQGIVKRLALTTLIAIPSTIIMLTGVMNTKLMFALATPVYFFADDMFHVKAIKDLKSLFVASPNRSLLRRMFHFGSMNLLMSLGTSISYWASVVMVFLDPNNHQDSYFDSVIFLTFFLLVGRYLDIYSKIKTTSAVSLVSKVRPDTVELCDNFATSTGDDLQDNSNDSSTNSSKNLPIELIEVGDYVAVWPGQRAGCDGLVVRGQSEMNESMLTGESLPVTKRVNDEVYSGTLNCGQQTLVYKVTAVGPGTLLNDIVDAVRTGQMKKAPIERYVEEITGIFVPVVIYLALGVWALWYTISKDFVWSMHFAISTFVVACPCGIGLAAPTALYIGSGLAAKYGILARGGGEAFQEGSRLEVVAFDKTGTITVGTGLHITDTWGAESDEALQLAARLESESTHPLAEAVIECAKGRKLTDDRCSNITKIDEGGRGMIADVHSGKFAGKKAILGNESAVLNVANATLTVEQKGYLQKWKSDGKSVIILAIKGDNESKIILMLAAADQIRPESRKVIHHLQDLNVNCYMISGDNIETAKSVARVIGIPNENVIANVLPQDKAAKIEQLQDLHMKRTVVAMVGDGVNDAPALATSDVGIALGRGADIALSSSQFVLLREDLRGIPVLIEISQAVMRKVKMNFFWAAIYNVIAIPVAAGALYPWTHRRLDPVWASLAMALSSVSVMASSLLLRRFKPADL</sequence>
<evidence type="ECO:0000256" key="7">
    <source>
        <dbReference type="ARBA" id="ARBA00022967"/>
    </source>
</evidence>
<evidence type="ECO:0000256" key="8">
    <source>
        <dbReference type="ARBA" id="ARBA00022989"/>
    </source>
</evidence>
<evidence type="ECO:0000256" key="10">
    <source>
        <dbReference type="RuleBase" id="RU362081"/>
    </source>
</evidence>
<evidence type="ECO:0000256" key="1">
    <source>
        <dbReference type="ARBA" id="ARBA00004141"/>
    </source>
</evidence>
<reference evidence="12 13" key="1">
    <citation type="journal article" date="2023" name="Elife">
        <title>Identification of key yeast species and microbe-microbe interactions impacting larval growth of Drosophila in the wild.</title>
        <authorList>
            <person name="Mure A."/>
            <person name="Sugiura Y."/>
            <person name="Maeda R."/>
            <person name="Honda K."/>
            <person name="Sakurai N."/>
            <person name="Takahashi Y."/>
            <person name="Watada M."/>
            <person name="Katoh T."/>
            <person name="Gotoh A."/>
            <person name="Gotoh Y."/>
            <person name="Taniguchi I."/>
            <person name="Nakamura K."/>
            <person name="Hayashi T."/>
            <person name="Katayama T."/>
            <person name="Uemura T."/>
            <person name="Hattori Y."/>
        </authorList>
    </citation>
    <scope>NUCLEOTIDE SEQUENCE [LARGE SCALE GENOMIC DNA]</scope>
    <source>
        <strain evidence="12 13">SB-73</strain>
    </source>
</reference>